<dbReference type="Gene3D" id="3.40.50.970">
    <property type="match status" value="2"/>
</dbReference>
<dbReference type="InterPro" id="IPR029035">
    <property type="entry name" value="DHS-like_NAD/FAD-binding_dom"/>
</dbReference>
<keyword evidence="6 11" id="KW-0808">Transferase</keyword>
<keyword evidence="8 11" id="KW-0460">Magnesium</keyword>
<gene>
    <name evidence="15" type="primary">ilvB</name>
    <name evidence="15" type="ORF">DC094_10565</name>
</gene>
<dbReference type="InterPro" id="IPR011766">
    <property type="entry name" value="TPP_enzyme_TPP-bd"/>
</dbReference>
<keyword evidence="10 11" id="KW-0100">Branched-chain amino acid biosynthesis</keyword>
<feature type="domain" description="Thiamine pyrophosphate enzyme central" evidence="12">
    <location>
        <begin position="198"/>
        <end position="332"/>
    </location>
</feature>
<feature type="domain" description="Thiamine pyrophosphate enzyme TPP-binding" evidence="13">
    <location>
        <begin position="393"/>
        <end position="540"/>
    </location>
</feature>
<organism evidence="15 16">
    <name type="scientific">Pelagibaculum spongiae</name>
    <dbReference type="NCBI Taxonomy" id="2080658"/>
    <lineage>
        <taxon>Bacteria</taxon>
        <taxon>Pseudomonadati</taxon>
        <taxon>Pseudomonadota</taxon>
        <taxon>Gammaproteobacteria</taxon>
        <taxon>Oceanospirillales</taxon>
        <taxon>Pelagibaculum</taxon>
    </lineage>
</organism>
<comment type="pathway">
    <text evidence="1 11">Amino-acid biosynthesis; L-isoleucine biosynthesis; L-isoleucine from 2-oxobutanoate: step 1/4.</text>
</comment>
<evidence type="ECO:0000259" key="14">
    <source>
        <dbReference type="Pfam" id="PF02776"/>
    </source>
</evidence>
<dbReference type="FunFam" id="3.40.50.970:FF:000007">
    <property type="entry name" value="Acetolactate synthase"/>
    <property type="match status" value="1"/>
</dbReference>
<evidence type="ECO:0000256" key="11">
    <source>
        <dbReference type="RuleBase" id="RU003591"/>
    </source>
</evidence>
<dbReference type="PANTHER" id="PTHR18968">
    <property type="entry name" value="THIAMINE PYROPHOSPHATE ENZYMES"/>
    <property type="match status" value="1"/>
</dbReference>
<evidence type="ECO:0000256" key="8">
    <source>
        <dbReference type="ARBA" id="ARBA00022842"/>
    </source>
</evidence>
<dbReference type="FunFam" id="3.40.50.1220:FF:000008">
    <property type="entry name" value="Acetolactate synthase"/>
    <property type="match status" value="1"/>
</dbReference>
<comment type="cofactor">
    <cofactor evidence="11">
        <name>thiamine diphosphate</name>
        <dbReference type="ChEBI" id="CHEBI:58937"/>
    </cofactor>
    <text evidence="11">Binds 1 thiamine pyrophosphate per subunit.</text>
</comment>
<evidence type="ECO:0000313" key="16">
    <source>
        <dbReference type="Proteomes" id="UP000244906"/>
    </source>
</evidence>
<dbReference type="GO" id="GO:0009099">
    <property type="term" value="P:L-valine biosynthetic process"/>
    <property type="evidence" value="ECO:0007669"/>
    <property type="project" value="UniProtKB-UniPathway"/>
</dbReference>
<dbReference type="InterPro" id="IPR012846">
    <property type="entry name" value="Acetolactate_synth_lsu"/>
</dbReference>
<keyword evidence="16" id="KW-1185">Reference proteome</keyword>
<dbReference type="GO" id="GO:0000287">
    <property type="term" value="F:magnesium ion binding"/>
    <property type="evidence" value="ECO:0007669"/>
    <property type="project" value="UniProtKB-UniRule"/>
</dbReference>
<dbReference type="NCBIfam" id="TIGR00118">
    <property type="entry name" value="acolac_lg"/>
    <property type="match status" value="1"/>
</dbReference>
<dbReference type="UniPathway" id="UPA00049">
    <property type="reaction ID" value="UER00059"/>
</dbReference>
<dbReference type="InterPro" id="IPR039368">
    <property type="entry name" value="AHAS_TPP"/>
</dbReference>
<evidence type="ECO:0000256" key="3">
    <source>
        <dbReference type="ARBA" id="ARBA00007812"/>
    </source>
</evidence>
<dbReference type="UniPathway" id="UPA00047">
    <property type="reaction ID" value="UER00055"/>
</dbReference>
<dbReference type="GO" id="GO:0009097">
    <property type="term" value="P:isoleucine biosynthetic process"/>
    <property type="evidence" value="ECO:0007669"/>
    <property type="project" value="UniProtKB-UniPathway"/>
</dbReference>
<evidence type="ECO:0000256" key="4">
    <source>
        <dbReference type="ARBA" id="ARBA00013145"/>
    </source>
</evidence>
<dbReference type="GO" id="GO:0050660">
    <property type="term" value="F:flavin adenine dinucleotide binding"/>
    <property type="evidence" value="ECO:0007669"/>
    <property type="project" value="InterPro"/>
</dbReference>
<evidence type="ECO:0000256" key="10">
    <source>
        <dbReference type="ARBA" id="ARBA00023304"/>
    </source>
</evidence>
<comment type="cofactor">
    <cofactor evidence="11">
        <name>Mg(2+)</name>
        <dbReference type="ChEBI" id="CHEBI:18420"/>
    </cofactor>
    <text evidence="11">Binds 1 Mg(2+) ion per subunit.</text>
</comment>
<dbReference type="SUPFAM" id="SSF52467">
    <property type="entry name" value="DHS-like NAD/FAD-binding domain"/>
    <property type="match status" value="1"/>
</dbReference>
<accession>A0A2V1GWM9</accession>
<evidence type="ECO:0000256" key="6">
    <source>
        <dbReference type="ARBA" id="ARBA00022679"/>
    </source>
</evidence>
<dbReference type="GO" id="GO:0003984">
    <property type="term" value="F:acetolactate synthase activity"/>
    <property type="evidence" value="ECO:0007669"/>
    <property type="project" value="UniProtKB-EC"/>
</dbReference>
<comment type="caution">
    <text evidence="15">The sequence shown here is derived from an EMBL/GenBank/DDBJ whole genome shotgun (WGS) entry which is preliminary data.</text>
</comment>
<dbReference type="EMBL" id="QDDL01000003">
    <property type="protein sequence ID" value="PVZ69734.1"/>
    <property type="molecule type" value="Genomic_DNA"/>
</dbReference>
<reference evidence="15 16" key="1">
    <citation type="submission" date="2018-04" db="EMBL/GenBank/DDBJ databases">
        <title>Thalassorhabdus spongiae gen. nov., sp. nov., isolated from a marine sponge in South-West Iceland.</title>
        <authorList>
            <person name="Knobloch S."/>
            <person name="Daussin A."/>
            <person name="Johannsson R."/>
            <person name="Marteinsson V.T."/>
        </authorList>
    </citation>
    <scope>NUCLEOTIDE SEQUENCE [LARGE SCALE GENOMIC DNA]</scope>
    <source>
        <strain evidence="15 16">Hp12</strain>
    </source>
</reference>
<comment type="catalytic activity">
    <reaction evidence="11">
        <text>2 pyruvate + H(+) = (2S)-2-acetolactate + CO2</text>
        <dbReference type="Rhea" id="RHEA:25249"/>
        <dbReference type="ChEBI" id="CHEBI:15361"/>
        <dbReference type="ChEBI" id="CHEBI:15378"/>
        <dbReference type="ChEBI" id="CHEBI:16526"/>
        <dbReference type="ChEBI" id="CHEBI:58476"/>
        <dbReference type="EC" id="2.2.1.6"/>
    </reaction>
</comment>
<dbReference type="InterPro" id="IPR029061">
    <property type="entry name" value="THDP-binding"/>
</dbReference>
<dbReference type="SUPFAM" id="SSF52518">
    <property type="entry name" value="Thiamin diphosphate-binding fold (THDP-binding)"/>
    <property type="match status" value="2"/>
</dbReference>
<sequence length="564" mass="61452">MKMTGAHAICESLISEGVEIIFGYPGGAIMPTYDALYDVRDRLKHVLVRHEQGAGHAAQGYARATGKVGVALATSGPGSTNLVTAMMDATMDSTPIVCITGQVASHLLGTDAFQESDIMGMSIPATKWCTQVSDPAEIPAVLAKAFHIAQDGRPGPVLVDITKDAQISEMDFSYQHHIETIDTSKLYPHKYQDLSQLELAAELLNNAKKPFMLLGHGVLISQAEKQAVELADKSGIPTACTLLGLSAMAPDHELYVGMPGMHGNYGANLLTNEADVIIAIGMRFDDRITGRLDQYGSKAKFIHIDIDPSEMNKNVLNTASIVADAGVALDALLPLVNEQKHPEWIAEYRRCDEIEYKKVIKNDIFPTKGPLHMGEAVRKISDLTSGDAIVVSDVGQHQMVTARYYNYRNPNSHITSGGLGTMGFSLPAAIGAQMGRLDKQVIAIMGDGGFQMNLQEMATLHQEGAPLKVVILNNSHLGMVRQWQEMFFDERYSFVGMENPDFVALSKGFYVDAERVEDREDLEGAIQRMLDAPGPRLLEVVVQNMHNVFPMVATGDSVSQVRLD</sequence>
<comment type="pathway">
    <text evidence="2 11">Amino-acid biosynthesis; L-valine biosynthesis; L-valine from pyruvate: step 1/4.</text>
</comment>
<dbReference type="Pfam" id="PF02775">
    <property type="entry name" value="TPP_enzyme_C"/>
    <property type="match status" value="1"/>
</dbReference>
<dbReference type="Pfam" id="PF00205">
    <property type="entry name" value="TPP_enzyme_M"/>
    <property type="match status" value="1"/>
</dbReference>
<dbReference type="InterPro" id="IPR012001">
    <property type="entry name" value="Thiamin_PyroP_enz_TPP-bd_dom"/>
</dbReference>
<evidence type="ECO:0000259" key="12">
    <source>
        <dbReference type="Pfam" id="PF00205"/>
    </source>
</evidence>
<evidence type="ECO:0000313" key="15">
    <source>
        <dbReference type="EMBL" id="PVZ69734.1"/>
    </source>
</evidence>
<keyword evidence="5 11" id="KW-0028">Amino-acid biosynthesis</keyword>
<evidence type="ECO:0000256" key="7">
    <source>
        <dbReference type="ARBA" id="ARBA00022723"/>
    </source>
</evidence>
<feature type="domain" description="Thiamine pyrophosphate enzyme N-terminal TPP-binding" evidence="14">
    <location>
        <begin position="3"/>
        <end position="121"/>
    </location>
</feature>
<dbReference type="PANTHER" id="PTHR18968:SF13">
    <property type="entry name" value="ACETOLACTATE SYNTHASE CATALYTIC SUBUNIT, MITOCHONDRIAL"/>
    <property type="match status" value="1"/>
</dbReference>
<dbReference type="CDD" id="cd02015">
    <property type="entry name" value="TPP_AHAS"/>
    <property type="match status" value="1"/>
</dbReference>
<dbReference type="GO" id="GO:0005948">
    <property type="term" value="C:acetolactate synthase complex"/>
    <property type="evidence" value="ECO:0007669"/>
    <property type="project" value="TreeGrafter"/>
</dbReference>
<evidence type="ECO:0000256" key="9">
    <source>
        <dbReference type="ARBA" id="ARBA00023052"/>
    </source>
</evidence>
<protein>
    <recommendedName>
        <fullName evidence="4 11">Acetolactate synthase</fullName>
        <ecNumber evidence="4 11">2.2.1.6</ecNumber>
    </recommendedName>
</protein>
<dbReference type="InterPro" id="IPR045229">
    <property type="entry name" value="TPP_enz"/>
</dbReference>
<evidence type="ECO:0000256" key="5">
    <source>
        <dbReference type="ARBA" id="ARBA00022605"/>
    </source>
</evidence>
<name>A0A2V1GWM9_9GAMM</name>
<dbReference type="AlphaFoldDB" id="A0A2V1GWM9"/>
<dbReference type="Proteomes" id="UP000244906">
    <property type="component" value="Unassembled WGS sequence"/>
</dbReference>
<dbReference type="InterPro" id="IPR012000">
    <property type="entry name" value="Thiamin_PyroP_enz_cen_dom"/>
</dbReference>
<evidence type="ECO:0000256" key="2">
    <source>
        <dbReference type="ARBA" id="ARBA00005025"/>
    </source>
</evidence>
<keyword evidence="7 11" id="KW-0479">Metal-binding</keyword>
<dbReference type="CDD" id="cd07035">
    <property type="entry name" value="TPP_PYR_POX_like"/>
    <property type="match status" value="1"/>
</dbReference>
<keyword evidence="9 11" id="KW-0786">Thiamine pyrophosphate</keyword>
<evidence type="ECO:0000256" key="1">
    <source>
        <dbReference type="ARBA" id="ARBA00004974"/>
    </source>
</evidence>
<comment type="similarity">
    <text evidence="3 11">Belongs to the TPP enzyme family.</text>
</comment>
<dbReference type="Gene3D" id="3.40.50.1220">
    <property type="entry name" value="TPP-binding domain"/>
    <property type="match status" value="1"/>
</dbReference>
<proteinExistence type="inferred from homology"/>
<dbReference type="OrthoDB" id="9785953at2"/>
<dbReference type="EC" id="2.2.1.6" evidence="4 11"/>
<dbReference type="Pfam" id="PF02776">
    <property type="entry name" value="TPP_enzyme_N"/>
    <property type="match status" value="1"/>
</dbReference>
<dbReference type="RefSeq" id="WP_116687065.1">
    <property type="nucleotide sequence ID" value="NZ_CAWNYD010000003.1"/>
</dbReference>
<dbReference type="GO" id="GO:0030976">
    <property type="term" value="F:thiamine pyrophosphate binding"/>
    <property type="evidence" value="ECO:0007669"/>
    <property type="project" value="UniProtKB-UniRule"/>
</dbReference>
<evidence type="ECO:0000259" key="13">
    <source>
        <dbReference type="Pfam" id="PF02775"/>
    </source>
</evidence>